<dbReference type="AlphaFoldDB" id="A0AAE0WUE8"/>
<protein>
    <submittedName>
        <fullName evidence="2">Uncharacterized protein</fullName>
    </submittedName>
</protein>
<dbReference type="PANTHER" id="PTHR46830">
    <property type="entry name" value="TRANSFERASE, PUTATIVE-RELATED"/>
    <property type="match status" value="1"/>
</dbReference>
<comment type="caution">
    <text evidence="2">The sequence shown here is derived from an EMBL/GenBank/DDBJ whole genome shotgun (WGS) entry which is preliminary data.</text>
</comment>
<evidence type="ECO:0000313" key="2">
    <source>
        <dbReference type="EMBL" id="KAK3677985.1"/>
    </source>
</evidence>
<reference evidence="2" key="1">
    <citation type="submission" date="2023-07" db="EMBL/GenBank/DDBJ databases">
        <title>Black Yeasts Isolated from many extreme environments.</title>
        <authorList>
            <person name="Coleine C."/>
            <person name="Stajich J.E."/>
            <person name="Selbmann L."/>
        </authorList>
    </citation>
    <scope>NUCLEOTIDE SEQUENCE</scope>
    <source>
        <strain evidence="2">CCFEE 5485</strain>
    </source>
</reference>
<dbReference type="Gene3D" id="3.90.550.20">
    <property type="match status" value="1"/>
</dbReference>
<dbReference type="Pfam" id="PF04488">
    <property type="entry name" value="Gly_transf_sug"/>
    <property type="match status" value="1"/>
</dbReference>
<gene>
    <name evidence="2" type="ORF">LTR78_002080</name>
</gene>
<evidence type="ECO:0000256" key="1">
    <source>
        <dbReference type="ARBA" id="ARBA00009003"/>
    </source>
</evidence>
<comment type="similarity">
    <text evidence="1">Belongs to the glycosyltransferase 32 family.</text>
</comment>
<dbReference type="Proteomes" id="UP001274830">
    <property type="component" value="Unassembled WGS sequence"/>
</dbReference>
<dbReference type="GO" id="GO:1901135">
    <property type="term" value="P:carbohydrate derivative metabolic process"/>
    <property type="evidence" value="ECO:0007669"/>
    <property type="project" value="UniProtKB-ARBA"/>
</dbReference>
<accession>A0AAE0WUE8</accession>
<name>A0AAE0WUE8_9PEZI</name>
<evidence type="ECO:0000313" key="3">
    <source>
        <dbReference type="Proteomes" id="UP001274830"/>
    </source>
</evidence>
<proteinExistence type="inferred from homology"/>
<dbReference type="InterPro" id="IPR029044">
    <property type="entry name" value="Nucleotide-diphossugar_trans"/>
</dbReference>
<dbReference type="InterPro" id="IPR007577">
    <property type="entry name" value="GlycoTrfase_DXD_sugar-bd_CS"/>
</dbReference>
<keyword evidence="3" id="KW-1185">Reference proteome</keyword>
<organism evidence="2 3">
    <name type="scientific">Recurvomyces mirabilis</name>
    <dbReference type="NCBI Taxonomy" id="574656"/>
    <lineage>
        <taxon>Eukaryota</taxon>
        <taxon>Fungi</taxon>
        <taxon>Dikarya</taxon>
        <taxon>Ascomycota</taxon>
        <taxon>Pezizomycotina</taxon>
        <taxon>Dothideomycetes</taxon>
        <taxon>Dothideomycetidae</taxon>
        <taxon>Mycosphaerellales</taxon>
        <taxon>Teratosphaeriaceae</taxon>
        <taxon>Recurvomyces</taxon>
    </lineage>
</organism>
<dbReference type="SUPFAM" id="SSF53448">
    <property type="entry name" value="Nucleotide-diphospho-sugar transferases"/>
    <property type="match status" value="1"/>
</dbReference>
<dbReference type="PANTHER" id="PTHR46830:SF2">
    <property type="entry name" value="ALPHA-1,4-N-ACETYLGLUCOSAMINYLTRANSFERASE"/>
    <property type="match status" value="1"/>
</dbReference>
<dbReference type="EMBL" id="JAUTXT010000005">
    <property type="protein sequence ID" value="KAK3677985.1"/>
    <property type="molecule type" value="Genomic_DNA"/>
</dbReference>
<sequence>MASGCQSAKFNQLRIGVSSTDPVLINAEYLHDILHHGAGQNTLSESYHHPVGLLWHNDGRVPRTFAPGPLVFLTTVCFLLLYLGPSPKLLYTQLNQRSSGTEDRVQRWDWKDTKEEMYCRARHTNHSQSKTSIPNVIHFISLTNPGGILDLDYARFLALKAAVVRADAMEIKLHTTGLNQKNYWWKQLRRHITLVNVDWQDYFPDGGSPAARGISLPHQADFLRLAILRREGGIYFDTDVYALKPLNELLDRPRDILMGHEGGNRYGLCNAVIIARPESEFLSRWREAYTSFDSHVWNYRSVRLPKQMQVMHPDLICPLSPTIFFWPTWAKPHVHYMHDEVLDPVERSSFEADLEDFGGAMYENQLAFHAVAAKDYLNVLTADDVETVDTRFNLLLREVARAEL</sequence>